<dbReference type="Proteomes" id="UP000077405">
    <property type="component" value="Chromosome"/>
</dbReference>
<feature type="domain" description="UspA" evidence="2">
    <location>
        <begin position="213"/>
        <end position="277"/>
    </location>
</feature>
<dbReference type="SUPFAM" id="SSF52402">
    <property type="entry name" value="Adenine nucleotide alpha hydrolases-like"/>
    <property type="match status" value="2"/>
</dbReference>
<organism evidence="3 4">
    <name type="scientific">Azospirillum humicireducens</name>
    <dbReference type="NCBI Taxonomy" id="1226968"/>
    <lineage>
        <taxon>Bacteria</taxon>
        <taxon>Pseudomonadati</taxon>
        <taxon>Pseudomonadota</taxon>
        <taxon>Alphaproteobacteria</taxon>
        <taxon>Rhodospirillales</taxon>
        <taxon>Azospirillaceae</taxon>
        <taxon>Azospirillum</taxon>
    </lineage>
</organism>
<dbReference type="STRING" id="1226968.A6A40_11290"/>
<evidence type="ECO:0000313" key="4">
    <source>
        <dbReference type="Proteomes" id="UP000077405"/>
    </source>
</evidence>
<evidence type="ECO:0000313" key="3">
    <source>
        <dbReference type="EMBL" id="ANC92438.1"/>
    </source>
</evidence>
<dbReference type="InterPro" id="IPR006016">
    <property type="entry name" value="UspA"/>
</dbReference>
<dbReference type="InterPro" id="IPR006015">
    <property type="entry name" value="Universal_stress_UspA"/>
</dbReference>
<dbReference type="KEGG" id="ahu:A6A40_11290"/>
<dbReference type="PRINTS" id="PR01438">
    <property type="entry name" value="UNVRSLSTRESS"/>
</dbReference>
<dbReference type="RefSeq" id="WP_063635492.1">
    <property type="nucleotide sequence ID" value="NZ_CP015285.1"/>
</dbReference>
<feature type="domain" description="UspA" evidence="2">
    <location>
        <begin position="4"/>
        <end position="116"/>
    </location>
</feature>
<protein>
    <submittedName>
        <fullName evidence="3">Universal stress protein</fullName>
    </submittedName>
</protein>
<dbReference type="CDD" id="cd00293">
    <property type="entry name" value="USP-like"/>
    <property type="match status" value="2"/>
</dbReference>
<comment type="similarity">
    <text evidence="1">Belongs to the universal stress protein A family.</text>
</comment>
<sequence>MALKDILVVVDDTPASAARLDLAARLAARCDAHLTALYAYMDVVFPGYIESQFPQDLRESRRQSRDDQTARLAAAFTDAMRQHGLTDRSEWLVQEGDPTIAAAVRGRYADLVVVGQPDPDRDRDQPVAQPADLLFECGRPLLVVPYAGRFPTIGERVLVGWNGSREAARAIGDAMPLLVSAKRVVVMAANPKPGPNGLGDEPCADIARHLSRHGCRVEATHVATDVVEPGDTVLNMAADESCDLLVMGAYGRSRFRELVLGGMTRFMLLHMTVPVLLSH</sequence>
<evidence type="ECO:0000256" key="1">
    <source>
        <dbReference type="ARBA" id="ARBA00008791"/>
    </source>
</evidence>
<dbReference type="AlphaFoldDB" id="A0A160JHB5"/>
<gene>
    <name evidence="3" type="ORF">A6A40_11290</name>
</gene>
<proteinExistence type="inferred from homology"/>
<dbReference type="Gene3D" id="3.40.50.12370">
    <property type="match status" value="1"/>
</dbReference>
<name>A0A160JHB5_9PROT</name>
<accession>A0A160JHB5</accession>
<reference evidence="3 4" key="1">
    <citation type="journal article" date="2013" name="Int. J. Syst. Evol. Microbiol.">
        <title>Azospirillum humicireducens sp. nov., a nitrogen-fixing bacterium isolated from a microbial fuel cell.</title>
        <authorList>
            <person name="Zhou S."/>
            <person name="Han L."/>
            <person name="Wang Y."/>
            <person name="Yang G."/>
            <person name="Zhuang L."/>
            <person name="Hu P."/>
        </authorList>
    </citation>
    <scope>NUCLEOTIDE SEQUENCE [LARGE SCALE GENOMIC DNA]</scope>
    <source>
        <strain evidence="3 4">SgZ-5</strain>
    </source>
</reference>
<keyword evidence="4" id="KW-1185">Reference proteome</keyword>
<dbReference type="EMBL" id="CP015285">
    <property type="protein sequence ID" value="ANC92438.1"/>
    <property type="molecule type" value="Genomic_DNA"/>
</dbReference>
<dbReference type="Pfam" id="PF00582">
    <property type="entry name" value="Usp"/>
    <property type="match status" value="2"/>
</dbReference>
<evidence type="ECO:0000259" key="2">
    <source>
        <dbReference type="Pfam" id="PF00582"/>
    </source>
</evidence>
<dbReference type="PANTHER" id="PTHR46268">
    <property type="entry name" value="STRESS RESPONSE PROTEIN NHAX"/>
    <property type="match status" value="1"/>
</dbReference>
<dbReference type="OrthoDB" id="9804721at2"/>
<dbReference type="PANTHER" id="PTHR46268:SF15">
    <property type="entry name" value="UNIVERSAL STRESS PROTEIN HP_0031"/>
    <property type="match status" value="1"/>
</dbReference>